<dbReference type="EMBL" id="MFIQ01000004">
    <property type="protein sequence ID" value="OGF93768.1"/>
    <property type="molecule type" value="Genomic_DNA"/>
</dbReference>
<dbReference type="STRING" id="1798364.A3G54_02570"/>
<keyword evidence="1" id="KW-0808">Transferase</keyword>
<evidence type="ECO:0000259" key="3">
    <source>
        <dbReference type="Pfam" id="PF01467"/>
    </source>
</evidence>
<reference evidence="4 5" key="1">
    <citation type="journal article" date="2016" name="Nat. Commun.">
        <title>Thousands of microbial genomes shed light on interconnected biogeochemical processes in an aquifer system.</title>
        <authorList>
            <person name="Anantharaman K."/>
            <person name="Brown C.T."/>
            <person name="Hug L.A."/>
            <person name="Sharon I."/>
            <person name="Castelle C.J."/>
            <person name="Probst A.J."/>
            <person name="Thomas B.C."/>
            <person name="Singh A."/>
            <person name="Wilkins M.J."/>
            <person name="Karaoz U."/>
            <person name="Brodie E.L."/>
            <person name="Williams K.H."/>
            <person name="Hubbard S.S."/>
            <person name="Banfield J.F."/>
        </authorList>
    </citation>
    <scope>NUCLEOTIDE SEQUENCE [LARGE SCALE GENOMIC DNA]</scope>
</reference>
<organism evidence="4 5">
    <name type="scientific">Candidatus Giovannonibacteria bacterium RIFCSPLOWO2_12_FULL_44_15</name>
    <dbReference type="NCBI Taxonomy" id="1798364"/>
    <lineage>
        <taxon>Bacteria</taxon>
        <taxon>Candidatus Giovannoniibacteriota</taxon>
    </lineage>
</organism>
<name>A0A1F5Y0M3_9BACT</name>
<accession>A0A1F5Y0M3</accession>
<dbReference type="InterPro" id="IPR014729">
    <property type="entry name" value="Rossmann-like_a/b/a_fold"/>
</dbReference>
<dbReference type="InterPro" id="IPR050385">
    <property type="entry name" value="Archaeal_FAD_synthase"/>
</dbReference>
<dbReference type="Gene3D" id="3.40.50.620">
    <property type="entry name" value="HUPs"/>
    <property type="match status" value="1"/>
</dbReference>
<comment type="caution">
    <text evidence="4">The sequence shown here is derived from an EMBL/GenBank/DDBJ whole genome shotgun (WGS) entry which is preliminary data.</text>
</comment>
<dbReference type="InterPro" id="IPR004821">
    <property type="entry name" value="Cyt_trans-like"/>
</dbReference>
<sequence>MVTDYVVLRDRVDALKRLGLKIGLTSGTFDLYHEGHSRYLEKAKQDCDFLIVGIDGDEKVRERKGKNRPIVSENERMEILCHCRHVDLVFLKKLGDPKWELVKTVMPDVLVATAETYKPDQIEALKEYCGTVNVLPPQAATSTTSRIRLLLMTPMEEVRAKLADVMNFLDNFDGKGS</sequence>
<evidence type="ECO:0000256" key="2">
    <source>
        <dbReference type="ARBA" id="ARBA00022695"/>
    </source>
</evidence>
<gene>
    <name evidence="4" type="ORF">A3G54_02570</name>
</gene>
<evidence type="ECO:0000313" key="4">
    <source>
        <dbReference type="EMBL" id="OGF93768.1"/>
    </source>
</evidence>
<dbReference type="PANTHER" id="PTHR43793:SF1">
    <property type="entry name" value="FAD SYNTHASE"/>
    <property type="match status" value="1"/>
</dbReference>
<evidence type="ECO:0000313" key="5">
    <source>
        <dbReference type="Proteomes" id="UP000178894"/>
    </source>
</evidence>
<dbReference type="SUPFAM" id="SSF52374">
    <property type="entry name" value="Nucleotidylyl transferase"/>
    <property type="match status" value="1"/>
</dbReference>
<dbReference type="AlphaFoldDB" id="A0A1F5Y0M3"/>
<feature type="domain" description="Cytidyltransferase-like" evidence="3">
    <location>
        <begin position="25"/>
        <end position="134"/>
    </location>
</feature>
<dbReference type="GO" id="GO:0016779">
    <property type="term" value="F:nucleotidyltransferase activity"/>
    <property type="evidence" value="ECO:0007669"/>
    <property type="project" value="UniProtKB-KW"/>
</dbReference>
<protein>
    <recommendedName>
        <fullName evidence="3">Cytidyltransferase-like domain-containing protein</fullName>
    </recommendedName>
</protein>
<dbReference type="Proteomes" id="UP000178894">
    <property type="component" value="Unassembled WGS sequence"/>
</dbReference>
<proteinExistence type="predicted"/>
<dbReference type="NCBIfam" id="TIGR00125">
    <property type="entry name" value="cyt_tran_rel"/>
    <property type="match status" value="1"/>
</dbReference>
<keyword evidence="2" id="KW-0548">Nucleotidyltransferase</keyword>
<dbReference type="Pfam" id="PF01467">
    <property type="entry name" value="CTP_transf_like"/>
    <property type="match status" value="1"/>
</dbReference>
<evidence type="ECO:0000256" key="1">
    <source>
        <dbReference type="ARBA" id="ARBA00022679"/>
    </source>
</evidence>
<dbReference type="PANTHER" id="PTHR43793">
    <property type="entry name" value="FAD SYNTHASE"/>
    <property type="match status" value="1"/>
</dbReference>